<gene>
    <name evidence="1" type="ORF">E2C01_014449</name>
</gene>
<accession>A0A5B7DIV4</accession>
<comment type="caution">
    <text evidence="1">The sequence shown here is derived from an EMBL/GenBank/DDBJ whole genome shotgun (WGS) entry which is preliminary data.</text>
</comment>
<protein>
    <submittedName>
        <fullName evidence="1">Uncharacterized protein</fullName>
    </submittedName>
</protein>
<proteinExistence type="predicted"/>
<reference evidence="1 2" key="1">
    <citation type="submission" date="2019-05" db="EMBL/GenBank/DDBJ databases">
        <title>Another draft genome of Portunus trituberculatus and its Hox gene families provides insights of decapod evolution.</title>
        <authorList>
            <person name="Jeong J.-H."/>
            <person name="Song I."/>
            <person name="Kim S."/>
            <person name="Choi T."/>
            <person name="Kim D."/>
            <person name="Ryu S."/>
            <person name="Kim W."/>
        </authorList>
    </citation>
    <scope>NUCLEOTIDE SEQUENCE [LARGE SCALE GENOMIC DNA]</scope>
    <source>
        <tissue evidence="1">Muscle</tissue>
    </source>
</reference>
<dbReference type="Proteomes" id="UP000324222">
    <property type="component" value="Unassembled WGS sequence"/>
</dbReference>
<organism evidence="1 2">
    <name type="scientific">Portunus trituberculatus</name>
    <name type="common">Swimming crab</name>
    <name type="synonym">Neptunus trituberculatus</name>
    <dbReference type="NCBI Taxonomy" id="210409"/>
    <lineage>
        <taxon>Eukaryota</taxon>
        <taxon>Metazoa</taxon>
        <taxon>Ecdysozoa</taxon>
        <taxon>Arthropoda</taxon>
        <taxon>Crustacea</taxon>
        <taxon>Multicrustacea</taxon>
        <taxon>Malacostraca</taxon>
        <taxon>Eumalacostraca</taxon>
        <taxon>Eucarida</taxon>
        <taxon>Decapoda</taxon>
        <taxon>Pleocyemata</taxon>
        <taxon>Brachyura</taxon>
        <taxon>Eubrachyura</taxon>
        <taxon>Portunoidea</taxon>
        <taxon>Portunidae</taxon>
        <taxon>Portuninae</taxon>
        <taxon>Portunus</taxon>
    </lineage>
</organism>
<evidence type="ECO:0000313" key="1">
    <source>
        <dbReference type="EMBL" id="MPC21462.1"/>
    </source>
</evidence>
<sequence length="89" mass="10157">MISFTISQEISREHLISTTGTTTDQDMSQVFPSPAHHETDHLAWTRDTHPGLACVDWFLEAVHSDLQEPEEAFYCLLQVEKREEESVGL</sequence>
<evidence type="ECO:0000313" key="2">
    <source>
        <dbReference type="Proteomes" id="UP000324222"/>
    </source>
</evidence>
<name>A0A5B7DIV4_PORTR</name>
<keyword evidence="2" id="KW-1185">Reference proteome</keyword>
<dbReference type="AlphaFoldDB" id="A0A5B7DIV4"/>
<dbReference type="EMBL" id="VSRR010000978">
    <property type="protein sequence ID" value="MPC21462.1"/>
    <property type="molecule type" value="Genomic_DNA"/>
</dbReference>